<feature type="chain" id="PRO_5001646056" description="Secreted protein" evidence="1">
    <location>
        <begin position="21"/>
        <end position="108"/>
    </location>
</feature>
<accession>A0A067MYD2</accession>
<keyword evidence="1" id="KW-0732">Signal</keyword>
<feature type="signal peptide" evidence="1">
    <location>
        <begin position="1"/>
        <end position="20"/>
    </location>
</feature>
<dbReference type="Proteomes" id="UP000027195">
    <property type="component" value="Unassembled WGS sequence"/>
</dbReference>
<evidence type="ECO:0000313" key="2">
    <source>
        <dbReference type="EMBL" id="KDQ16551.1"/>
    </source>
</evidence>
<dbReference type="HOGENOM" id="CLU_2196503_0_0_1"/>
<dbReference type="InParanoid" id="A0A067MYD2"/>
<evidence type="ECO:0000256" key="1">
    <source>
        <dbReference type="SAM" id="SignalP"/>
    </source>
</evidence>
<keyword evidence="3" id="KW-1185">Reference proteome</keyword>
<name>A0A067MYD2_BOTB1</name>
<evidence type="ECO:0000313" key="3">
    <source>
        <dbReference type="Proteomes" id="UP000027195"/>
    </source>
</evidence>
<dbReference type="EMBL" id="KL198027">
    <property type="protein sequence ID" value="KDQ16551.1"/>
    <property type="molecule type" value="Genomic_DNA"/>
</dbReference>
<protein>
    <recommendedName>
        <fullName evidence="4">Secreted protein</fullName>
    </recommendedName>
</protein>
<gene>
    <name evidence="2" type="ORF">BOTBODRAFT_252034</name>
</gene>
<proteinExistence type="predicted"/>
<dbReference type="AlphaFoldDB" id="A0A067MYD2"/>
<sequence>MPALSPRPWLIGLLALSAHGILRLCSNPRQAAQRKTLSGKSVMWHTSARTSFASGGAGSLTSPSAGVIWLHSKYEGGSSFIPCRLGLGAYARVLHRGISLSDIAGARR</sequence>
<organism evidence="2 3">
    <name type="scientific">Botryobasidium botryosum (strain FD-172 SS1)</name>
    <dbReference type="NCBI Taxonomy" id="930990"/>
    <lineage>
        <taxon>Eukaryota</taxon>
        <taxon>Fungi</taxon>
        <taxon>Dikarya</taxon>
        <taxon>Basidiomycota</taxon>
        <taxon>Agaricomycotina</taxon>
        <taxon>Agaricomycetes</taxon>
        <taxon>Cantharellales</taxon>
        <taxon>Botryobasidiaceae</taxon>
        <taxon>Botryobasidium</taxon>
    </lineage>
</organism>
<reference evidence="3" key="1">
    <citation type="journal article" date="2014" name="Proc. Natl. Acad. Sci. U.S.A.">
        <title>Extensive sampling of basidiomycete genomes demonstrates inadequacy of the white-rot/brown-rot paradigm for wood decay fungi.</title>
        <authorList>
            <person name="Riley R."/>
            <person name="Salamov A.A."/>
            <person name="Brown D.W."/>
            <person name="Nagy L.G."/>
            <person name="Floudas D."/>
            <person name="Held B.W."/>
            <person name="Levasseur A."/>
            <person name="Lombard V."/>
            <person name="Morin E."/>
            <person name="Otillar R."/>
            <person name="Lindquist E.A."/>
            <person name="Sun H."/>
            <person name="LaButti K.M."/>
            <person name="Schmutz J."/>
            <person name="Jabbour D."/>
            <person name="Luo H."/>
            <person name="Baker S.E."/>
            <person name="Pisabarro A.G."/>
            <person name="Walton J.D."/>
            <person name="Blanchette R.A."/>
            <person name="Henrissat B."/>
            <person name="Martin F."/>
            <person name="Cullen D."/>
            <person name="Hibbett D.S."/>
            <person name="Grigoriev I.V."/>
        </authorList>
    </citation>
    <scope>NUCLEOTIDE SEQUENCE [LARGE SCALE GENOMIC DNA]</scope>
    <source>
        <strain evidence="3">FD-172 SS1</strain>
    </source>
</reference>
<evidence type="ECO:0008006" key="4">
    <source>
        <dbReference type="Google" id="ProtNLM"/>
    </source>
</evidence>